<feature type="transmembrane region" description="Helical" evidence="1">
    <location>
        <begin position="75"/>
        <end position="96"/>
    </location>
</feature>
<dbReference type="RefSeq" id="WP_069150941.1">
    <property type="nucleotide sequence ID" value="NZ_DBFYTW010000050.1"/>
</dbReference>
<keyword evidence="1" id="KW-1133">Transmembrane helix</keyword>
<evidence type="ECO:0000313" key="6">
    <source>
        <dbReference type="Proteomes" id="UP000094271"/>
    </source>
</evidence>
<reference evidence="3 6" key="3">
    <citation type="submission" date="2016-08" db="EMBL/GenBank/DDBJ databases">
        <authorList>
            <person name="Seilhamer J.J."/>
        </authorList>
    </citation>
    <scope>NUCLEOTIDE SEQUENCE [LARGE SCALE GENOMIC DNA]</scope>
    <source>
        <strain evidence="3 6">NML150140-1</strain>
    </source>
</reference>
<reference evidence="2 5" key="1">
    <citation type="submission" date="2016-07" db="EMBL/GenBank/DDBJ databases">
        <title>Characterization of isolates of Eisenbergiella tayi derived from blood cultures, using whole genome sequencing.</title>
        <authorList>
            <person name="Burdz T."/>
            <person name="Wiebe D."/>
            <person name="Huynh C."/>
            <person name="Bernard K."/>
        </authorList>
    </citation>
    <scope>NUCLEOTIDE SEQUENCE [LARGE SCALE GENOMIC DNA]</scope>
    <source>
        <strain evidence="2 5">NML 110608</strain>
    </source>
</reference>
<proteinExistence type="predicted"/>
<accession>A0A1E3UFP0</accession>
<name>A0A1E3UFP0_9FIRM</name>
<sequence length="207" mass="23952">MTKKNIRNKELYMESIKRGSLVGGIIWVCVVIFISINYKTMGKAALPWLVPMLAGYILLGALLQLAAVKKRMINGIAALTLIFTLLFMLMWVVIYIPDWVRYTIVLSFFVLVVIWVGDYWYLYCMARKLNQGRSGYALCISLKEKPSSKEDFLRKFEDYCYRENIRLEYEVKDVPAIVFMDGIRCEVRLDSTPGFGGAEYMMKVTEE</sequence>
<dbReference type="Proteomes" id="UP000094869">
    <property type="component" value="Unassembled WGS sequence"/>
</dbReference>
<keyword evidence="1" id="KW-0812">Transmembrane</keyword>
<dbReference type="EMBL" id="MCGH01000001">
    <property type="protein sequence ID" value="ODM08586.1"/>
    <property type="molecule type" value="Genomic_DNA"/>
</dbReference>
<protein>
    <recommendedName>
        <fullName evidence="8">DUF4318 domain-containing protein</fullName>
    </recommendedName>
</protein>
<dbReference type="EMBL" id="MEHD01000011">
    <property type="protein sequence ID" value="ODR60482.1"/>
    <property type="molecule type" value="Genomic_DNA"/>
</dbReference>
<evidence type="ECO:0000313" key="5">
    <source>
        <dbReference type="Proteomes" id="UP000094067"/>
    </source>
</evidence>
<reference evidence="4 7" key="2">
    <citation type="submission" date="2016-08" db="EMBL/GenBank/DDBJ databases">
        <title>Characterization of Isolates of Eisenbergiella tayi Derived from Blood Cultures, Using Whole Genome Sequencing.</title>
        <authorList>
            <person name="Bernier A.-M."/>
            <person name="Burdz T."/>
            <person name="Wiebe D."/>
            <person name="Bernard K."/>
        </authorList>
    </citation>
    <scope>NUCLEOTIDE SEQUENCE [LARGE SCALE GENOMIC DNA]</scope>
    <source>
        <strain evidence="4 7">NML120146</strain>
    </source>
</reference>
<organism evidence="3 6">
    <name type="scientific">Eisenbergiella tayi</name>
    <dbReference type="NCBI Taxonomy" id="1432052"/>
    <lineage>
        <taxon>Bacteria</taxon>
        <taxon>Bacillati</taxon>
        <taxon>Bacillota</taxon>
        <taxon>Clostridia</taxon>
        <taxon>Lachnospirales</taxon>
        <taxon>Lachnospiraceae</taxon>
        <taxon>Eisenbergiella</taxon>
    </lineage>
</organism>
<dbReference type="AlphaFoldDB" id="A0A1E3UFP0"/>
<evidence type="ECO:0000313" key="3">
    <source>
        <dbReference type="EMBL" id="ODR49553.1"/>
    </source>
</evidence>
<gene>
    <name evidence="3" type="ORF">BEI59_16520</name>
    <name evidence="2" type="ORF">BEI61_00215</name>
    <name evidence="4" type="ORF">BEI63_04700</name>
</gene>
<feature type="transmembrane region" description="Helical" evidence="1">
    <location>
        <begin position="102"/>
        <end position="123"/>
    </location>
</feature>
<evidence type="ECO:0000313" key="2">
    <source>
        <dbReference type="EMBL" id="ODM08586.1"/>
    </source>
</evidence>
<dbReference type="Proteomes" id="UP000094067">
    <property type="component" value="Unassembled WGS sequence"/>
</dbReference>
<evidence type="ECO:0008006" key="8">
    <source>
        <dbReference type="Google" id="ProtNLM"/>
    </source>
</evidence>
<evidence type="ECO:0000313" key="4">
    <source>
        <dbReference type="EMBL" id="ODR60482.1"/>
    </source>
</evidence>
<keyword evidence="1" id="KW-0472">Membrane</keyword>
<feature type="transmembrane region" description="Helical" evidence="1">
    <location>
        <begin position="44"/>
        <end position="63"/>
    </location>
</feature>
<comment type="caution">
    <text evidence="3">The sequence shown here is derived from an EMBL/GenBank/DDBJ whole genome shotgun (WGS) entry which is preliminary data.</text>
</comment>
<evidence type="ECO:0000256" key="1">
    <source>
        <dbReference type="SAM" id="Phobius"/>
    </source>
</evidence>
<evidence type="ECO:0000313" key="7">
    <source>
        <dbReference type="Proteomes" id="UP000094869"/>
    </source>
</evidence>
<feature type="transmembrane region" description="Helical" evidence="1">
    <location>
        <begin position="21"/>
        <end position="38"/>
    </location>
</feature>
<dbReference type="EMBL" id="MEHA01000012">
    <property type="protein sequence ID" value="ODR49553.1"/>
    <property type="molecule type" value="Genomic_DNA"/>
</dbReference>
<keyword evidence="7" id="KW-1185">Reference proteome</keyword>
<dbReference type="Proteomes" id="UP000094271">
    <property type="component" value="Unassembled WGS sequence"/>
</dbReference>